<dbReference type="PANTHER" id="PTHR12217">
    <property type="entry name" value="EUKARYOTIC TRANSLATION INITIATION FACTOR 2D"/>
    <property type="match status" value="1"/>
</dbReference>
<dbReference type="InterPro" id="IPR039757">
    <property type="entry name" value="EIF2D"/>
</dbReference>
<dbReference type="EMBL" id="CAUYUJ010014575">
    <property type="protein sequence ID" value="CAK0843397.1"/>
    <property type="molecule type" value="Genomic_DNA"/>
</dbReference>
<dbReference type="InterPro" id="IPR001950">
    <property type="entry name" value="SUI1"/>
</dbReference>
<dbReference type="SUPFAM" id="SSF55159">
    <property type="entry name" value="eIF1-like"/>
    <property type="match status" value="1"/>
</dbReference>
<evidence type="ECO:0000313" key="2">
    <source>
        <dbReference type="EMBL" id="CAK0843397.1"/>
    </source>
</evidence>
<dbReference type="PANTHER" id="PTHR12217:SF4">
    <property type="entry name" value="EUKARYOTIC TRANSLATION INITIATION FACTOR 2D"/>
    <property type="match status" value="1"/>
</dbReference>
<comment type="caution">
    <text evidence="2">The sequence shown here is derived from an EMBL/GenBank/DDBJ whole genome shotgun (WGS) entry which is preliminary data.</text>
</comment>
<dbReference type="Gene3D" id="3.30.780.10">
    <property type="entry name" value="SUI1-like domain"/>
    <property type="match status" value="1"/>
</dbReference>
<keyword evidence="3" id="KW-1185">Reference proteome</keyword>
<organism evidence="2 3">
    <name type="scientific">Prorocentrum cordatum</name>
    <dbReference type="NCBI Taxonomy" id="2364126"/>
    <lineage>
        <taxon>Eukaryota</taxon>
        <taxon>Sar</taxon>
        <taxon>Alveolata</taxon>
        <taxon>Dinophyceae</taxon>
        <taxon>Prorocentrales</taxon>
        <taxon>Prorocentraceae</taxon>
        <taxon>Prorocentrum</taxon>
    </lineage>
</organism>
<evidence type="ECO:0000259" key="1">
    <source>
        <dbReference type="PROSITE" id="PS50296"/>
    </source>
</evidence>
<name>A0ABN9TD68_9DINO</name>
<gene>
    <name evidence="2" type="ORF">PCOR1329_LOCUS37746</name>
</gene>
<feature type="domain" description="SUI1" evidence="1">
    <location>
        <begin position="8"/>
        <end position="80"/>
    </location>
</feature>
<sequence>MAGGPRAASQVRTDQRRGHNVTLVHGLEGYGVDQEAFAACLQKALASSTTVEEAAPGQQAGVMVQGLWDVAVGEWLGKIGIPSESIQQQAKKGLQQKKVKQDGFVLSVLGGLAFGIHCDPLTRPFETLGMLKQLS</sequence>
<dbReference type="PROSITE" id="PS50296">
    <property type="entry name" value="SUI1"/>
    <property type="match status" value="1"/>
</dbReference>
<dbReference type="Pfam" id="PF01253">
    <property type="entry name" value="SUI1"/>
    <property type="match status" value="1"/>
</dbReference>
<dbReference type="InterPro" id="IPR036877">
    <property type="entry name" value="SUI1_dom_sf"/>
</dbReference>
<evidence type="ECO:0000313" key="3">
    <source>
        <dbReference type="Proteomes" id="UP001189429"/>
    </source>
</evidence>
<dbReference type="Proteomes" id="UP001189429">
    <property type="component" value="Unassembled WGS sequence"/>
</dbReference>
<accession>A0ABN9TD68</accession>
<reference evidence="2" key="1">
    <citation type="submission" date="2023-10" db="EMBL/GenBank/DDBJ databases">
        <authorList>
            <person name="Chen Y."/>
            <person name="Shah S."/>
            <person name="Dougan E. K."/>
            <person name="Thang M."/>
            <person name="Chan C."/>
        </authorList>
    </citation>
    <scope>NUCLEOTIDE SEQUENCE [LARGE SCALE GENOMIC DNA]</scope>
</reference>
<protein>
    <recommendedName>
        <fullName evidence="1">SUI1 domain-containing protein</fullName>
    </recommendedName>
</protein>
<proteinExistence type="predicted"/>